<dbReference type="RefSeq" id="WP_130458184.1">
    <property type="nucleotide sequence ID" value="NZ_SHKM01000001.1"/>
</dbReference>
<evidence type="ECO:0000313" key="2">
    <source>
        <dbReference type="Proteomes" id="UP000292136"/>
    </source>
</evidence>
<name>A0ABY0ISF3_9RHOO</name>
<evidence type="ECO:0000313" key="1">
    <source>
        <dbReference type="EMBL" id="RZT89423.1"/>
    </source>
</evidence>
<dbReference type="EMBL" id="SHKM01000001">
    <property type="protein sequence ID" value="RZT89423.1"/>
    <property type="molecule type" value="Genomic_DNA"/>
</dbReference>
<sequence>MAATSDTSEAPQRNFHEEIDAYISKMQALAAIANLQSSTQRLHPLFATLETLSRLRKAWITPQGLRVEKLGPNPQVVVRQLLHVLNALSVYGYDRMYWRADGYFEELEQNEVNRKFIRSRLPQPEHYEATISELAYWGWLKARGLSPCLMEEEGKPDLLVGHDQTGDPVFCDVKAILPDTHPKRVEKVIKKANEQIKNVAGETTKGFCLIRIVSPVVRLPVISDTGQGNLWLKPEQGNRNPSGVPYEIAEFYDRAAKLLSSQNCRSVAKVVLTWEEQLVIGNIPGWVTIHGVRNSCQVDHANARQNITLDVDLLPKATIASNINLVPRL</sequence>
<organism evidence="1 2">
    <name type="scientific">Azospira oryzae</name>
    <dbReference type="NCBI Taxonomy" id="146939"/>
    <lineage>
        <taxon>Bacteria</taxon>
        <taxon>Pseudomonadati</taxon>
        <taxon>Pseudomonadota</taxon>
        <taxon>Betaproteobacteria</taxon>
        <taxon>Rhodocyclales</taxon>
        <taxon>Rhodocyclaceae</taxon>
        <taxon>Azospira</taxon>
    </lineage>
</organism>
<proteinExistence type="predicted"/>
<protein>
    <submittedName>
        <fullName evidence="1">Uncharacterized protein</fullName>
    </submittedName>
</protein>
<keyword evidence="2" id="KW-1185">Reference proteome</keyword>
<gene>
    <name evidence="1" type="ORF">EV678_0208</name>
</gene>
<dbReference type="Proteomes" id="UP000292136">
    <property type="component" value="Unassembled WGS sequence"/>
</dbReference>
<accession>A0ABY0ISF3</accession>
<comment type="caution">
    <text evidence="1">The sequence shown here is derived from an EMBL/GenBank/DDBJ whole genome shotgun (WGS) entry which is preliminary data.</text>
</comment>
<reference evidence="1 2" key="1">
    <citation type="submission" date="2019-02" db="EMBL/GenBank/DDBJ databases">
        <title>Genomic Encyclopedia of Type Strains, Phase IV (KMG-IV): sequencing the most valuable type-strain genomes for metagenomic binning, comparative biology and taxonomic classification.</title>
        <authorList>
            <person name="Goeker M."/>
        </authorList>
    </citation>
    <scope>NUCLEOTIDE SEQUENCE [LARGE SCALE GENOMIC DNA]</scope>
    <source>
        <strain evidence="1 2">DSM 21223</strain>
    </source>
</reference>